<dbReference type="InterPro" id="IPR021434">
    <property type="entry name" value="DUF3082"/>
</dbReference>
<dbReference type="EMBL" id="HBGK01025631">
    <property type="protein sequence ID" value="CAD9284362.1"/>
    <property type="molecule type" value="Transcribed_RNA"/>
</dbReference>
<keyword evidence="3" id="KW-0732">Signal</keyword>
<evidence type="ECO:0008006" key="5">
    <source>
        <dbReference type="Google" id="ProtNLM"/>
    </source>
</evidence>
<feature type="signal peptide" evidence="3">
    <location>
        <begin position="1"/>
        <end position="21"/>
    </location>
</feature>
<feature type="chain" id="PRO_5030800434" description="ER membrane protein complex subunit 6" evidence="3">
    <location>
        <begin position="22"/>
        <end position="263"/>
    </location>
</feature>
<reference evidence="4" key="1">
    <citation type="submission" date="2021-01" db="EMBL/GenBank/DDBJ databases">
        <authorList>
            <person name="Corre E."/>
            <person name="Pelletier E."/>
            <person name="Niang G."/>
            <person name="Scheremetjew M."/>
            <person name="Finn R."/>
            <person name="Kale V."/>
            <person name="Holt S."/>
            <person name="Cochrane G."/>
            <person name="Meng A."/>
            <person name="Brown T."/>
            <person name="Cohen L."/>
        </authorList>
    </citation>
    <scope>NUCLEOTIDE SEQUENCE</scope>
    <source>
        <strain evidence="4">CCMP 410</strain>
    </source>
</reference>
<feature type="region of interest" description="Disordered" evidence="1">
    <location>
        <begin position="37"/>
        <end position="77"/>
    </location>
</feature>
<evidence type="ECO:0000313" key="4">
    <source>
        <dbReference type="EMBL" id="CAD9284362.1"/>
    </source>
</evidence>
<name>A0A7S1Y8S6_9STRA</name>
<protein>
    <recommendedName>
        <fullName evidence="5">ER membrane protein complex subunit 6</fullName>
    </recommendedName>
</protein>
<keyword evidence="2" id="KW-0812">Transmembrane</keyword>
<keyword evidence="2" id="KW-0472">Membrane</keyword>
<evidence type="ECO:0000256" key="2">
    <source>
        <dbReference type="SAM" id="Phobius"/>
    </source>
</evidence>
<dbReference type="Pfam" id="PF11282">
    <property type="entry name" value="DUF3082"/>
    <property type="match status" value="1"/>
</dbReference>
<proteinExistence type="predicted"/>
<dbReference type="AlphaFoldDB" id="A0A7S1Y8S6"/>
<gene>
    <name evidence="4" type="ORF">GOCE00092_LOCUS13274</name>
</gene>
<feature type="transmembrane region" description="Helical" evidence="2">
    <location>
        <begin position="137"/>
        <end position="156"/>
    </location>
</feature>
<sequence>MRPLLYVFLFVVWPLARSTYAFTVTLSSRTAPFRESLARGAAADPSQIEPAPGAAEESEEITPYEPSSTAPTGAATGTINERLKRELRQIEEDNAQGMRSPLGEKLRKLGFMSKERTEAEREASIAEARDLNGVNPLIAIGGGLFALSVAGGVWWMTSQLATFFAMHPVSDSDFYAIQRSQGVFRNVVMGLASLAAGFFGVTGIGILLLGIRVGFGVATGELDPTPVKKLAKDDIKLPNVVDLMLNKKPNRRKGGSDNNPFGI</sequence>
<keyword evidence="2" id="KW-1133">Transmembrane helix</keyword>
<feature type="compositionally biased region" description="Low complexity" evidence="1">
    <location>
        <begin position="66"/>
        <end position="77"/>
    </location>
</feature>
<evidence type="ECO:0000256" key="1">
    <source>
        <dbReference type="SAM" id="MobiDB-lite"/>
    </source>
</evidence>
<evidence type="ECO:0000256" key="3">
    <source>
        <dbReference type="SAM" id="SignalP"/>
    </source>
</evidence>
<accession>A0A7S1Y8S6</accession>
<organism evidence="4">
    <name type="scientific">Grammatophora oceanica</name>
    <dbReference type="NCBI Taxonomy" id="210454"/>
    <lineage>
        <taxon>Eukaryota</taxon>
        <taxon>Sar</taxon>
        <taxon>Stramenopiles</taxon>
        <taxon>Ochrophyta</taxon>
        <taxon>Bacillariophyta</taxon>
        <taxon>Fragilariophyceae</taxon>
        <taxon>Fragilariophycidae</taxon>
        <taxon>Rhabdonematales</taxon>
        <taxon>Grammatophoraceae</taxon>
        <taxon>Grammatophora</taxon>
    </lineage>
</organism>
<feature type="transmembrane region" description="Helical" evidence="2">
    <location>
        <begin position="187"/>
        <end position="211"/>
    </location>
</feature>